<sequence>MTEKISNSCEGNGWHEVPNTGDDAAYPRDWYSDSWDRGNEYARGKAIVDWLNSMGFSVSGHPHRTIPFCNENSCTGNKKCLPQVIESDPNDTVTIKLVSVTMPGNKVKEMYWAFAKDRGRIKLRATSCKCVSVPQEF</sequence>
<reference evidence="2 3" key="1">
    <citation type="submission" date="2018-05" db="EMBL/GenBank/DDBJ databases">
        <title>Complete genome sequence of Flagellimonas aquimarina ECD12 isolated from seaweed Ecklonia cava.</title>
        <authorList>
            <person name="Choi S."/>
            <person name="Seong C."/>
        </authorList>
    </citation>
    <scope>NUCLEOTIDE SEQUENCE [LARGE SCALE GENOMIC DNA]</scope>
    <source>
        <strain evidence="2 3">ECD12</strain>
    </source>
</reference>
<accession>A0A316KWD5</accession>
<proteinExistence type="predicted"/>
<dbReference type="EMBL" id="QGEG01000003">
    <property type="protein sequence ID" value="PWL37936.1"/>
    <property type="molecule type" value="Genomic_DNA"/>
</dbReference>
<gene>
    <name evidence="2" type="ORF">DKG77_14355</name>
</gene>
<evidence type="ECO:0000313" key="2">
    <source>
        <dbReference type="EMBL" id="PWL37936.1"/>
    </source>
</evidence>
<organism evidence="2 3">
    <name type="scientific">Flagellimonas aquimarina</name>
    <dbReference type="NCBI Taxonomy" id="2201895"/>
    <lineage>
        <taxon>Bacteria</taxon>
        <taxon>Pseudomonadati</taxon>
        <taxon>Bacteroidota</taxon>
        <taxon>Flavobacteriia</taxon>
        <taxon>Flavobacteriales</taxon>
        <taxon>Flavobacteriaceae</taxon>
        <taxon>Flagellimonas</taxon>
    </lineage>
</organism>
<evidence type="ECO:0000256" key="1">
    <source>
        <dbReference type="SAM" id="MobiDB-lite"/>
    </source>
</evidence>
<feature type="compositionally biased region" description="Polar residues" evidence="1">
    <location>
        <begin position="1"/>
        <end position="10"/>
    </location>
</feature>
<protein>
    <submittedName>
        <fullName evidence="2">Uncharacterized protein</fullName>
    </submittedName>
</protein>
<dbReference type="RefSeq" id="WP_109664355.1">
    <property type="nucleotide sequence ID" value="NZ_QGEG01000003.1"/>
</dbReference>
<feature type="region of interest" description="Disordered" evidence="1">
    <location>
        <begin position="1"/>
        <end position="20"/>
    </location>
</feature>
<dbReference type="Proteomes" id="UP000245762">
    <property type="component" value="Unassembled WGS sequence"/>
</dbReference>
<dbReference type="AlphaFoldDB" id="A0A316KWD5"/>
<evidence type="ECO:0000313" key="3">
    <source>
        <dbReference type="Proteomes" id="UP000245762"/>
    </source>
</evidence>
<keyword evidence="3" id="KW-1185">Reference proteome</keyword>
<name>A0A316KWD5_9FLAO</name>
<comment type="caution">
    <text evidence="2">The sequence shown here is derived from an EMBL/GenBank/DDBJ whole genome shotgun (WGS) entry which is preliminary data.</text>
</comment>